<organism evidence="6 7">
    <name type="scientific">Habropoda laboriosa</name>
    <dbReference type="NCBI Taxonomy" id="597456"/>
    <lineage>
        <taxon>Eukaryota</taxon>
        <taxon>Metazoa</taxon>
        <taxon>Ecdysozoa</taxon>
        <taxon>Arthropoda</taxon>
        <taxon>Hexapoda</taxon>
        <taxon>Insecta</taxon>
        <taxon>Pterygota</taxon>
        <taxon>Neoptera</taxon>
        <taxon>Endopterygota</taxon>
        <taxon>Hymenoptera</taxon>
        <taxon>Apocrita</taxon>
        <taxon>Aculeata</taxon>
        <taxon>Apoidea</taxon>
        <taxon>Anthophila</taxon>
        <taxon>Apidae</taxon>
        <taxon>Habropoda</taxon>
    </lineage>
</organism>
<evidence type="ECO:0000259" key="2">
    <source>
        <dbReference type="Pfam" id="PF14728"/>
    </source>
</evidence>
<feature type="domain" description="PTHB1 C-terminal helix bundle" evidence="5">
    <location>
        <begin position="750"/>
        <end position="829"/>
    </location>
</feature>
<evidence type="ECO:0000313" key="6">
    <source>
        <dbReference type="EMBL" id="KOC62575.1"/>
    </source>
</evidence>
<dbReference type="Pfam" id="PF14728">
    <property type="entry name" value="PTHB1_GAE"/>
    <property type="match status" value="1"/>
</dbReference>
<dbReference type="GO" id="GO:0034464">
    <property type="term" value="C:BBSome"/>
    <property type="evidence" value="ECO:0007669"/>
    <property type="project" value="InterPro"/>
</dbReference>
<feature type="domain" description="PTHB1 N-terminal" evidence="1">
    <location>
        <begin position="1"/>
        <end position="372"/>
    </location>
</feature>
<dbReference type="GO" id="GO:0060271">
    <property type="term" value="P:cilium assembly"/>
    <property type="evidence" value="ECO:0007669"/>
    <property type="project" value="TreeGrafter"/>
</dbReference>
<dbReference type="InterPro" id="IPR055362">
    <property type="entry name" value="PTHB1_pf_dom"/>
</dbReference>
<dbReference type="PANTHER" id="PTHR20991">
    <property type="entry name" value="PARATHYROID HORMONE-RESPONSIVE B1 GENE"/>
    <property type="match status" value="1"/>
</dbReference>
<evidence type="ECO:0000259" key="4">
    <source>
        <dbReference type="Pfam" id="PF23338"/>
    </source>
</evidence>
<proteinExistence type="predicted"/>
<dbReference type="EMBL" id="KQ414727">
    <property type="protein sequence ID" value="KOC62575.1"/>
    <property type="molecule type" value="Genomic_DNA"/>
</dbReference>
<dbReference type="PANTHER" id="PTHR20991:SF0">
    <property type="entry name" value="PROTEIN PTHB1"/>
    <property type="match status" value="1"/>
</dbReference>
<dbReference type="STRING" id="597456.A0A0L7QVB9"/>
<evidence type="ECO:0000259" key="5">
    <source>
        <dbReference type="Pfam" id="PF23339"/>
    </source>
</evidence>
<evidence type="ECO:0000313" key="7">
    <source>
        <dbReference type="Proteomes" id="UP000053825"/>
    </source>
</evidence>
<dbReference type="GO" id="GO:0016020">
    <property type="term" value="C:membrane"/>
    <property type="evidence" value="ECO:0007669"/>
    <property type="project" value="TreeGrafter"/>
</dbReference>
<dbReference type="InterPro" id="IPR026511">
    <property type="entry name" value="PTHB1"/>
</dbReference>
<dbReference type="AlphaFoldDB" id="A0A0L7QVB9"/>
<protein>
    <submittedName>
        <fullName evidence="6">Protein PTHB1</fullName>
    </submittedName>
</protein>
<dbReference type="Pfam" id="PF14727">
    <property type="entry name" value="PHTB1_N"/>
    <property type="match status" value="1"/>
</dbReference>
<dbReference type="InterPro" id="IPR028074">
    <property type="entry name" value="PHTB1_GAE_dom"/>
</dbReference>
<gene>
    <name evidence="6" type="ORF">WH47_04236</name>
</gene>
<dbReference type="Proteomes" id="UP000053825">
    <property type="component" value="Unassembled WGS sequence"/>
</dbReference>
<feature type="domain" description="PTHB1 platform" evidence="3">
    <location>
        <begin position="538"/>
        <end position="636"/>
    </location>
</feature>
<dbReference type="InterPro" id="IPR028073">
    <property type="entry name" value="PHTB1_N_dom"/>
</dbReference>
<dbReference type="OrthoDB" id="10262646at2759"/>
<dbReference type="Pfam" id="PF23339">
    <property type="entry name" value="PTHB1_CtH"/>
    <property type="match status" value="1"/>
</dbReference>
<dbReference type="InterPro" id="IPR055363">
    <property type="entry name" value="PTHB1_hp_dom"/>
</dbReference>
<dbReference type="Pfam" id="PF23337">
    <property type="entry name" value="PTHB1_pf"/>
    <property type="match status" value="1"/>
</dbReference>
<feature type="domain" description="PTHB1 hairpin" evidence="4">
    <location>
        <begin position="648"/>
        <end position="748"/>
    </location>
</feature>
<keyword evidence="7" id="KW-1185">Reference proteome</keyword>
<evidence type="ECO:0000259" key="3">
    <source>
        <dbReference type="Pfam" id="PF23337"/>
    </source>
</evidence>
<dbReference type="InterPro" id="IPR055364">
    <property type="entry name" value="PTHB1_CtH_dom"/>
</dbReference>
<dbReference type="Pfam" id="PF23338">
    <property type="entry name" value="PTHB1_hp"/>
    <property type="match status" value="1"/>
</dbReference>
<accession>A0A0L7QVB9</accession>
<sequence>MSLFKTKEWWRTRCGANETFDRYSLLAVPLFGEEKKDILIVGSYDGYLRMYSPSSQWLEETKSPTNYKSTDLMIEARLGNCIVDVKAGKFVSGSQDLRLAILTSSKLLVYNAVLVEESTEYGDRCELKIVYEHTLAKFPASLTIGAFGGVRGRDFLCVQSLDGTLLFYEQEMFAFSQVLRNRLLAQPIVYVSRHDVFVTASSSWFLECYRHVRINRYQSMAENTRRKEERDEQQRPCGTSLEPDWSFNIGEAILAIEAVTLTSFEVGIMVLGERHLYCLKDNCASVKYAKRLEYRPLCFRPYVIEPDGKLMVLVIADTGTLMIYEGSTLKWSAQLPFVPVTVARVQLQHLQGVIVVLSEDGRLEACYLGSEPSMFVAPPLHSRGYDYTTAEQELTDLRALLKRRKDSETQTSDAGVDAELIVLVNVSPDLKPRVHSVNEGCFEEESQAMQQQMTCSVAIDLSSYATLCDLQVCVNVSRPLVATNTFYALPILCKRHVTEIDVYVDGDSAPISSEILVTVTYRTDAGNLRALRRIGQLPLKMMLRSSPPENVATFTNVIKCSDSLLGFVQLFPEFSGDECQRQGWNALGLRHLYSGHTVTVVSGNASNRYRVQSNDGLSSILIVERLIERLRERSKGILVSSVAQNHQQLMYHRLEGHFLARREIDRITAEIRLLTGQLRNVQRKMLRAVRERNERSLTDTVLPFLFESTYRAIFGLLEQLVKAREERERTSHELRCSLRLLLLLLRLNVTDEKYALLQAAIGFEPRSSDRIDWEEIADVTLTTLLRSVSRKLAISETKSSTTWNALVPIVSNKELSKLKKRLIHTIERLDGTRESDIVEIESNDGHDIASS</sequence>
<name>A0A0L7QVB9_9HYME</name>
<reference evidence="6 7" key="1">
    <citation type="submission" date="2015-07" db="EMBL/GenBank/DDBJ databases">
        <title>The genome of Habropoda laboriosa.</title>
        <authorList>
            <person name="Pan H."/>
            <person name="Kapheim K."/>
        </authorList>
    </citation>
    <scope>NUCLEOTIDE SEQUENCE [LARGE SCALE GENOMIC DNA]</scope>
    <source>
        <strain evidence="6">0110345459</strain>
    </source>
</reference>
<feature type="domain" description="PTHB1 GAE" evidence="2">
    <location>
        <begin position="452"/>
        <end position="531"/>
    </location>
</feature>
<evidence type="ECO:0000259" key="1">
    <source>
        <dbReference type="Pfam" id="PF14727"/>
    </source>
</evidence>